<feature type="compositionally biased region" description="Basic and acidic residues" evidence="1">
    <location>
        <begin position="22"/>
        <end position="36"/>
    </location>
</feature>
<protein>
    <submittedName>
        <fullName evidence="2">Uncharacterized protein</fullName>
    </submittedName>
</protein>
<dbReference type="EMBL" id="JAAXKZ010000145">
    <property type="protein sequence ID" value="NMH94977.1"/>
    <property type="molecule type" value="Genomic_DNA"/>
</dbReference>
<comment type="caution">
    <text evidence="2">The sequence shown here is derived from an EMBL/GenBank/DDBJ whole genome shotgun (WGS) entry which is preliminary data.</text>
</comment>
<evidence type="ECO:0000256" key="1">
    <source>
        <dbReference type="SAM" id="MobiDB-lite"/>
    </source>
</evidence>
<sequence>MAEHDALPAEDDGAQAQGLVERAPHPDDARGARAGDQDGEQTLARLSALHRDELRREDTTLALPAGHDEPEDSTVEGATALSDRQP</sequence>
<feature type="region of interest" description="Disordered" evidence="1">
    <location>
        <begin position="1"/>
        <end position="86"/>
    </location>
</feature>
<accession>A0A848DQ63</accession>
<reference evidence="2 3" key="1">
    <citation type="submission" date="2020-04" db="EMBL/GenBank/DDBJ databases">
        <authorList>
            <person name="Klaysubun C."/>
            <person name="Duangmal K."/>
            <person name="Lipun K."/>
        </authorList>
    </citation>
    <scope>NUCLEOTIDE SEQUENCE [LARGE SCALE GENOMIC DNA]</scope>
    <source>
        <strain evidence="2 3">DSM 45300</strain>
    </source>
</reference>
<organism evidence="2 3">
    <name type="scientific">Pseudonocardia bannensis</name>
    <dbReference type="NCBI Taxonomy" id="630973"/>
    <lineage>
        <taxon>Bacteria</taxon>
        <taxon>Bacillati</taxon>
        <taxon>Actinomycetota</taxon>
        <taxon>Actinomycetes</taxon>
        <taxon>Pseudonocardiales</taxon>
        <taxon>Pseudonocardiaceae</taxon>
        <taxon>Pseudonocardia</taxon>
    </lineage>
</organism>
<dbReference type="Proteomes" id="UP000586918">
    <property type="component" value="Unassembled WGS sequence"/>
</dbReference>
<evidence type="ECO:0000313" key="3">
    <source>
        <dbReference type="Proteomes" id="UP000586918"/>
    </source>
</evidence>
<name>A0A848DQ63_9PSEU</name>
<keyword evidence="3" id="KW-1185">Reference proteome</keyword>
<dbReference type="RefSeq" id="WP_169415647.1">
    <property type="nucleotide sequence ID" value="NZ_JAAXKZ010000145.1"/>
</dbReference>
<dbReference type="AlphaFoldDB" id="A0A848DQ63"/>
<proteinExistence type="predicted"/>
<evidence type="ECO:0000313" key="2">
    <source>
        <dbReference type="EMBL" id="NMH94977.1"/>
    </source>
</evidence>
<feature type="compositionally biased region" description="Basic and acidic residues" evidence="1">
    <location>
        <begin position="49"/>
        <end position="59"/>
    </location>
</feature>
<gene>
    <name evidence="2" type="ORF">HF519_26115</name>
</gene>